<evidence type="ECO:0000256" key="8">
    <source>
        <dbReference type="PROSITE-ProRule" id="PRU01360"/>
    </source>
</evidence>
<dbReference type="NCBIfam" id="TIGR04056">
    <property type="entry name" value="OMP_RagA_SusC"/>
    <property type="match status" value="1"/>
</dbReference>
<keyword evidence="4 8" id="KW-0812">Transmembrane</keyword>
<keyword evidence="12" id="KW-1185">Reference proteome</keyword>
<dbReference type="PANTHER" id="PTHR30069">
    <property type="entry name" value="TONB-DEPENDENT OUTER MEMBRANE RECEPTOR"/>
    <property type="match status" value="1"/>
</dbReference>
<dbReference type="Proteomes" id="UP000606008">
    <property type="component" value="Unassembled WGS sequence"/>
</dbReference>
<dbReference type="InterPro" id="IPR039426">
    <property type="entry name" value="TonB-dep_rcpt-like"/>
</dbReference>
<dbReference type="Gene3D" id="2.40.170.20">
    <property type="entry name" value="TonB-dependent receptor, beta-barrel domain"/>
    <property type="match status" value="1"/>
</dbReference>
<name>A0ABX0QFI9_9BACT</name>
<comment type="caution">
    <text evidence="11">The sequence shown here is derived from an EMBL/GenBank/DDBJ whole genome shotgun (WGS) entry which is preliminary data.</text>
</comment>
<dbReference type="PANTHER" id="PTHR30069:SF29">
    <property type="entry name" value="HEMOGLOBIN AND HEMOGLOBIN-HAPTOGLOBIN-BINDING PROTEIN 1-RELATED"/>
    <property type="match status" value="1"/>
</dbReference>
<proteinExistence type="inferred from homology"/>
<evidence type="ECO:0000256" key="1">
    <source>
        <dbReference type="ARBA" id="ARBA00004571"/>
    </source>
</evidence>
<dbReference type="InterPro" id="IPR036942">
    <property type="entry name" value="Beta-barrel_TonB_sf"/>
</dbReference>
<evidence type="ECO:0000256" key="7">
    <source>
        <dbReference type="ARBA" id="ARBA00023237"/>
    </source>
</evidence>
<feature type="domain" description="TonB-dependent receptor plug" evidence="10">
    <location>
        <begin position="116"/>
        <end position="239"/>
    </location>
</feature>
<evidence type="ECO:0000256" key="4">
    <source>
        <dbReference type="ARBA" id="ARBA00022692"/>
    </source>
</evidence>
<comment type="subcellular location">
    <subcellularLocation>
        <location evidence="1 8">Cell outer membrane</location>
        <topology evidence="1 8">Multi-pass membrane protein</topology>
    </subcellularLocation>
</comment>
<feature type="chain" id="PRO_5045735533" evidence="9">
    <location>
        <begin position="22"/>
        <end position="1057"/>
    </location>
</feature>
<dbReference type="InterPro" id="IPR008969">
    <property type="entry name" value="CarboxyPept-like_regulatory"/>
</dbReference>
<evidence type="ECO:0000256" key="5">
    <source>
        <dbReference type="ARBA" id="ARBA00022729"/>
    </source>
</evidence>
<dbReference type="Gene3D" id="2.60.40.1120">
    <property type="entry name" value="Carboxypeptidase-like, regulatory domain"/>
    <property type="match status" value="1"/>
</dbReference>
<dbReference type="EMBL" id="WAEL01000004">
    <property type="protein sequence ID" value="NID11150.1"/>
    <property type="molecule type" value="Genomic_DNA"/>
</dbReference>
<dbReference type="PROSITE" id="PS52016">
    <property type="entry name" value="TONB_DEPENDENT_REC_3"/>
    <property type="match status" value="1"/>
</dbReference>
<keyword evidence="7 8" id="KW-0998">Cell outer membrane</keyword>
<organism evidence="11 12">
    <name type="scientific">Fibrivirga algicola</name>
    <dbReference type="NCBI Taxonomy" id="2950420"/>
    <lineage>
        <taxon>Bacteria</taxon>
        <taxon>Pseudomonadati</taxon>
        <taxon>Bacteroidota</taxon>
        <taxon>Cytophagia</taxon>
        <taxon>Cytophagales</taxon>
        <taxon>Spirosomataceae</taxon>
        <taxon>Fibrivirga</taxon>
    </lineage>
</organism>
<keyword evidence="3 8" id="KW-1134">Transmembrane beta strand</keyword>
<protein>
    <submittedName>
        <fullName evidence="11">SusC/RagA family TonB-linked outer membrane protein</fullName>
    </submittedName>
</protein>
<feature type="signal peptide" evidence="9">
    <location>
        <begin position="1"/>
        <end position="21"/>
    </location>
</feature>
<evidence type="ECO:0000256" key="3">
    <source>
        <dbReference type="ARBA" id="ARBA00022452"/>
    </source>
</evidence>
<evidence type="ECO:0000256" key="9">
    <source>
        <dbReference type="SAM" id="SignalP"/>
    </source>
</evidence>
<dbReference type="NCBIfam" id="TIGR04057">
    <property type="entry name" value="SusC_RagA_signa"/>
    <property type="match status" value="1"/>
</dbReference>
<dbReference type="Pfam" id="PF07715">
    <property type="entry name" value="Plug"/>
    <property type="match status" value="1"/>
</dbReference>
<dbReference type="InterPro" id="IPR023996">
    <property type="entry name" value="TonB-dep_OMP_SusC/RagA"/>
</dbReference>
<evidence type="ECO:0000259" key="10">
    <source>
        <dbReference type="Pfam" id="PF07715"/>
    </source>
</evidence>
<accession>A0ABX0QFI9</accession>
<keyword evidence="6 8" id="KW-0472">Membrane</keyword>
<keyword evidence="2 8" id="KW-0813">Transport</keyword>
<dbReference type="InterPro" id="IPR037066">
    <property type="entry name" value="Plug_dom_sf"/>
</dbReference>
<sequence>MSRLFMGSWLLLLLFALPTLAQDVAIRGQVTSADDGTTLPGVTVQVRGTTRGTTTDADGRYQINVPTGSRLVFSFIGFSTQEATITNQTTLDIRLASGSQNLDEVVVTAQGIERDKRSLGYATQEVSSAQLTQKSEPSLLNTLQGKLAGVQINTQSGAPGASTNINIRGITSFNGSNQPLIVVDGIIFANDVNVSGNTLFQSQSSNRLADINPENIESLNVLKGPAAAALYGSRASAGAIVITTKSGRNQNNKTEVTLTSSYNVQDVYGIPRFQNDYGQGTNNLFVNNSTNSWGPSFTAGAISGQSSYTNLQGQTRTYQAYPNNVSDFFRQGHILQNTANIAGGDANRNFLLSIGNTSQAGIVPTSKFNRTNVQISGESKLNNGLRIQATANYVQTVQAGTALGNGGSSFGQLTRIPRSYDLSGEPFINANGQSVYFNSTIVNPYWSLNNVTLNSQVDRFYGNFTVGYDITKWLTASYRVTGDTYTDRRKDVSNIGSSRAPQGRVSQDMFFRSELNGDLIITAKTNKFFVEGLGATLLLGNNINQRRVQNSSVTGEQLTIPGFLNVSNASVFVNSGESSTTRRLVGNYGQASFNYRDYLFLELTGRADQSSTLPVANNTFFYPSASVSFVPTEVFKIKSNVLSYAKVRAAVARVGRDADPYLLNSVFVQSGFGNNLASVTFPISVGGQSIPGFGISTRIGNNALTPEFVLSEEAGINLGFFENRLSVDATYFFTKSTNQIFNVAISPSSGFDTRTTNVGELQNQGLELVLSGTPIRSRGFRWDISANYTRIRNKVIDITTGVQSAAINGNAFIGINPSIVQGQPYGVIVGTGYQRVQSTNSSAPNYDATGQFNGQYLINGTNGQFAPGLPNQVLSNPQLNYQLGINNSFSYKGLTLSALVDIRQGGQLYSFSAVDYRNAGSLYVTGLDRDQPRILPGVIAVANADGTTSYRPNNIQIPAQTYWQGLGGLASEAAVFDASVYRLREVSLNYVLPKNLLGKTPFGTISVGLSGRNLFYYAPGYFSDPEVNTQGAGNIQGLDLNGPPPTRNFGVNLRLTL</sequence>
<dbReference type="Pfam" id="PF13715">
    <property type="entry name" value="CarbopepD_reg_2"/>
    <property type="match status" value="1"/>
</dbReference>
<evidence type="ECO:0000256" key="6">
    <source>
        <dbReference type="ARBA" id="ARBA00023136"/>
    </source>
</evidence>
<evidence type="ECO:0000313" key="11">
    <source>
        <dbReference type="EMBL" id="NID11150.1"/>
    </source>
</evidence>
<reference evidence="12" key="2">
    <citation type="submission" date="2023-07" db="EMBL/GenBank/DDBJ databases">
        <authorList>
            <person name="Jung D.-H."/>
        </authorList>
    </citation>
    <scope>NUCLEOTIDE SEQUENCE [LARGE SCALE GENOMIC DNA]</scope>
    <source>
        <strain evidence="12">JA-25</strain>
    </source>
</reference>
<dbReference type="InterPro" id="IPR023997">
    <property type="entry name" value="TonB-dep_OMP_SusC/RagA_CS"/>
</dbReference>
<dbReference type="InterPro" id="IPR012910">
    <property type="entry name" value="Plug_dom"/>
</dbReference>
<gene>
    <name evidence="11" type="ORF">F7231_13295</name>
</gene>
<dbReference type="SUPFAM" id="SSF56935">
    <property type="entry name" value="Porins"/>
    <property type="match status" value="1"/>
</dbReference>
<dbReference type="SUPFAM" id="SSF49464">
    <property type="entry name" value="Carboxypeptidase regulatory domain-like"/>
    <property type="match status" value="1"/>
</dbReference>
<evidence type="ECO:0000256" key="2">
    <source>
        <dbReference type="ARBA" id="ARBA00022448"/>
    </source>
</evidence>
<comment type="similarity">
    <text evidence="8">Belongs to the TonB-dependent receptor family.</text>
</comment>
<keyword evidence="5 9" id="KW-0732">Signal</keyword>
<dbReference type="RefSeq" id="WP_166692236.1">
    <property type="nucleotide sequence ID" value="NZ_WAEL01000004.1"/>
</dbReference>
<dbReference type="Gene3D" id="2.170.130.10">
    <property type="entry name" value="TonB-dependent receptor, plug domain"/>
    <property type="match status" value="1"/>
</dbReference>
<reference evidence="12" key="1">
    <citation type="submission" date="2019-09" db="EMBL/GenBank/DDBJ databases">
        <authorList>
            <person name="Jung D.-H."/>
        </authorList>
    </citation>
    <scope>NUCLEOTIDE SEQUENCE [LARGE SCALE GENOMIC DNA]</scope>
    <source>
        <strain evidence="12">JA-25</strain>
    </source>
</reference>
<evidence type="ECO:0000313" key="12">
    <source>
        <dbReference type="Proteomes" id="UP000606008"/>
    </source>
</evidence>